<gene>
    <name evidence="3" type="ORF">ZYGR_0I02980</name>
</gene>
<proteinExistence type="predicted"/>
<evidence type="ECO:0000256" key="2">
    <source>
        <dbReference type="SAM" id="MobiDB-lite"/>
    </source>
</evidence>
<accession>A0A1Q2ZWV8</accession>
<keyword evidence="1" id="KW-0175">Coiled coil</keyword>
<dbReference type="Proteomes" id="UP000187013">
    <property type="component" value="Unassembled WGS sequence"/>
</dbReference>
<evidence type="ECO:0000313" key="4">
    <source>
        <dbReference type="Proteomes" id="UP000187013"/>
    </source>
</evidence>
<sequence>MESNSSFSPSSADNATLQDAIDYEMNICFDDDFQLNQKTIPIENGLLSCPQKISEGPTISLSKPANCIVTKDSVKAELISTKTNLTRYYEKENGFNGFVDQVFEVNYDVTMTNCNLVSKYSDLQLENINLLETIAKMKTNHSQEITHLQDAFKKAKSENYEMSLTNSDLTLSNVDNRREIIQLKDENRRLKQKETRFAPLDQTFNGTVPKKVIGDISLMNEDLSAKLARVTAEFKNWEIENNLSKKQQQSKSLSDQLQIQTLMNENVTLKTRVEQLQSTRKNNSREHLLERLVELRELREQLSKDTKFISNAQQLQIDKENCLSDLTRLQRDYDELRRKSELLQVTKNFSGSSNNSFTERSTSPEFDNDIFDGLTPQTNVTEKTFKRKRFYKKGSLSPSNWSLRFAKNKFFRSLAS</sequence>
<protein>
    <submittedName>
        <fullName evidence="3">Uncharacterized protein</fullName>
    </submittedName>
</protein>
<feature type="region of interest" description="Disordered" evidence="2">
    <location>
        <begin position="351"/>
        <end position="372"/>
    </location>
</feature>
<evidence type="ECO:0000313" key="3">
    <source>
        <dbReference type="EMBL" id="GAV48002.1"/>
    </source>
</evidence>
<dbReference type="AlphaFoldDB" id="A0A1Q2ZWV8"/>
<name>A0A1Q2ZWV8_ZYGRO</name>
<reference evidence="3 4" key="1">
    <citation type="submission" date="2016-08" db="EMBL/GenBank/DDBJ databases">
        <title>Draft genome sequence of allopolyploid Zygosaccharomyces rouxii.</title>
        <authorList>
            <person name="Watanabe J."/>
            <person name="Uehara K."/>
            <person name="Mogi Y."/>
            <person name="Tsukioka Y."/>
        </authorList>
    </citation>
    <scope>NUCLEOTIDE SEQUENCE [LARGE SCALE GENOMIC DNA]</scope>
    <source>
        <strain evidence="3 4">NBRC 110957</strain>
    </source>
</reference>
<organism evidence="3 4">
    <name type="scientific">Zygosaccharomyces rouxii</name>
    <dbReference type="NCBI Taxonomy" id="4956"/>
    <lineage>
        <taxon>Eukaryota</taxon>
        <taxon>Fungi</taxon>
        <taxon>Dikarya</taxon>
        <taxon>Ascomycota</taxon>
        <taxon>Saccharomycotina</taxon>
        <taxon>Saccharomycetes</taxon>
        <taxon>Saccharomycetales</taxon>
        <taxon>Saccharomycetaceae</taxon>
        <taxon>Zygosaccharomyces</taxon>
    </lineage>
</organism>
<feature type="coiled-coil region" evidence="1">
    <location>
        <begin position="220"/>
        <end position="346"/>
    </location>
</feature>
<evidence type="ECO:0000256" key="1">
    <source>
        <dbReference type="SAM" id="Coils"/>
    </source>
</evidence>
<comment type="caution">
    <text evidence="3">The sequence shown here is derived from an EMBL/GenBank/DDBJ whole genome shotgun (WGS) entry which is preliminary data.</text>
</comment>
<dbReference type="EMBL" id="BDGX01000009">
    <property type="protein sequence ID" value="GAV48002.1"/>
    <property type="molecule type" value="Genomic_DNA"/>
</dbReference>
<dbReference type="OrthoDB" id="10659065at2759"/>
<feature type="compositionally biased region" description="Polar residues" evidence="2">
    <location>
        <begin position="351"/>
        <end position="365"/>
    </location>
</feature>